<dbReference type="Proteomes" id="UP000054359">
    <property type="component" value="Unassembled WGS sequence"/>
</dbReference>
<sequence>MNAHVYRDDILDAYVRSYAGTIGNAFLLQDDKARPHRARIVHDYHQQETIMRVKWPA</sequence>
<evidence type="ECO:0000313" key="2">
    <source>
        <dbReference type="Proteomes" id="UP000054359"/>
    </source>
</evidence>
<feature type="non-terminal residue" evidence="1">
    <location>
        <position position="57"/>
    </location>
</feature>
<proteinExistence type="predicted"/>
<dbReference type="OMA" id="TIMRVKW"/>
<gene>
    <name evidence="1" type="ORF">X975_23182</name>
</gene>
<accession>A0A087TWV3</accession>
<dbReference type="InterPro" id="IPR036397">
    <property type="entry name" value="RNaseH_sf"/>
</dbReference>
<name>A0A087TWV3_STEMI</name>
<organism evidence="1 2">
    <name type="scientific">Stegodyphus mimosarum</name>
    <name type="common">African social velvet spider</name>
    <dbReference type="NCBI Taxonomy" id="407821"/>
    <lineage>
        <taxon>Eukaryota</taxon>
        <taxon>Metazoa</taxon>
        <taxon>Ecdysozoa</taxon>
        <taxon>Arthropoda</taxon>
        <taxon>Chelicerata</taxon>
        <taxon>Arachnida</taxon>
        <taxon>Araneae</taxon>
        <taxon>Araneomorphae</taxon>
        <taxon>Entelegynae</taxon>
        <taxon>Eresoidea</taxon>
        <taxon>Eresidae</taxon>
        <taxon>Stegodyphus</taxon>
    </lineage>
</organism>
<evidence type="ECO:0000313" key="1">
    <source>
        <dbReference type="EMBL" id="KFM69592.1"/>
    </source>
</evidence>
<dbReference type="OrthoDB" id="4843387at2759"/>
<protein>
    <submittedName>
        <fullName evidence="1">Uncharacterized protein</fullName>
    </submittedName>
</protein>
<dbReference type="AlphaFoldDB" id="A0A087TWV3"/>
<dbReference type="GO" id="GO:0003676">
    <property type="term" value="F:nucleic acid binding"/>
    <property type="evidence" value="ECO:0007669"/>
    <property type="project" value="InterPro"/>
</dbReference>
<dbReference type="EMBL" id="KK117116">
    <property type="protein sequence ID" value="KFM69592.1"/>
    <property type="molecule type" value="Genomic_DNA"/>
</dbReference>
<reference evidence="1 2" key="1">
    <citation type="submission" date="2013-11" db="EMBL/GenBank/DDBJ databases">
        <title>Genome sequencing of Stegodyphus mimosarum.</title>
        <authorList>
            <person name="Bechsgaard J."/>
        </authorList>
    </citation>
    <scope>NUCLEOTIDE SEQUENCE [LARGE SCALE GENOMIC DNA]</scope>
</reference>
<keyword evidence="2" id="KW-1185">Reference proteome</keyword>
<dbReference type="Gene3D" id="3.30.420.10">
    <property type="entry name" value="Ribonuclease H-like superfamily/Ribonuclease H"/>
    <property type="match status" value="1"/>
</dbReference>